<feature type="domain" description="BAR" evidence="4">
    <location>
        <begin position="17"/>
        <end position="240"/>
    </location>
</feature>
<dbReference type="InterPro" id="IPR046982">
    <property type="entry name" value="BIN3/RVS161-like"/>
</dbReference>
<dbReference type="SMART" id="SM00721">
    <property type="entry name" value="BAR"/>
    <property type="match status" value="1"/>
</dbReference>
<dbReference type="PROSITE" id="PS51021">
    <property type="entry name" value="BAR"/>
    <property type="match status" value="1"/>
</dbReference>
<dbReference type="InterPro" id="IPR004148">
    <property type="entry name" value="BAR_dom"/>
</dbReference>
<sequence>MSWNGLKKSFNRAGTTLMQKTGQVDRTVDNEFDSEVAKYRVLEKELNSLHKDAKSYLDAMRAMTSSEARLAETIELFYSAAELTSDGAMAGHAYKRAVDELDTGVGRDLDQPYRHTVLEPIGRFCSYFQMVNAAIEKRNKKLLDYDAARTRMRKLAEKGNDDVTKLPRAQQENDEAEAVYEVMNSTLLEGLPQMVELRVPYLDPSFESMVRCQLKFAEEGYEKMSGVQRYFADNVRDEYASGMLDSQVETVLAEMKDLSIYGSG</sequence>
<evidence type="ECO:0000259" key="4">
    <source>
        <dbReference type="PROSITE" id="PS51021"/>
    </source>
</evidence>
<dbReference type="PANTHER" id="PTHR47174">
    <property type="entry name" value="BRIDGING INTEGRATOR 3"/>
    <property type="match status" value="1"/>
</dbReference>
<dbReference type="GO" id="GO:0031097">
    <property type="term" value="C:medial cortex"/>
    <property type="evidence" value="ECO:0007669"/>
    <property type="project" value="TreeGrafter"/>
</dbReference>
<comment type="subcellular location">
    <subcellularLocation>
        <location evidence="1">Cytoplasm</location>
        <location evidence="1">Cytoskeleton</location>
    </subcellularLocation>
</comment>
<dbReference type="SUPFAM" id="SSF103657">
    <property type="entry name" value="BAR/IMD domain-like"/>
    <property type="match status" value="1"/>
</dbReference>
<dbReference type="FunFam" id="1.20.1270.60:FF:000014">
    <property type="entry name" value="Protein hob3, variant"/>
    <property type="match status" value="1"/>
</dbReference>
<reference evidence="5" key="1">
    <citation type="submission" date="2014-08" db="EMBL/GenBank/DDBJ databases">
        <authorList>
            <person name="Sharma Rahul"/>
            <person name="Thines Marco"/>
        </authorList>
    </citation>
    <scope>NUCLEOTIDE SEQUENCE</scope>
</reference>
<evidence type="ECO:0000313" key="5">
    <source>
        <dbReference type="EMBL" id="CED83192.1"/>
    </source>
</evidence>
<dbReference type="AlphaFoldDB" id="A0A0F7SM95"/>
<keyword evidence="3" id="KW-0206">Cytoskeleton</keyword>
<protein>
    <submittedName>
        <fullName evidence="5">Bar-domain-containing protein</fullName>
    </submittedName>
</protein>
<dbReference type="GO" id="GO:0043332">
    <property type="term" value="C:mating projection tip"/>
    <property type="evidence" value="ECO:0007669"/>
    <property type="project" value="TreeGrafter"/>
</dbReference>
<dbReference type="GO" id="GO:0006897">
    <property type="term" value="P:endocytosis"/>
    <property type="evidence" value="ECO:0007669"/>
    <property type="project" value="InterPro"/>
</dbReference>
<evidence type="ECO:0000256" key="3">
    <source>
        <dbReference type="ARBA" id="ARBA00023212"/>
    </source>
</evidence>
<keyword evidence="2" id="KW-0963">Cytoplasm</keyword>
<dbReference type="PANTHER" id="PTHR47174:SF3">
    <property type="entry name" value="BRIDGING INTEGRATOR 3"/>
    <property type="match status" value="1"/>
</dbReference>
<evidence type="ECO:0000256" key="1">
    <source>
        <dbReference type="ARBA" id="ARBA00004245"/>
    </source>
</evidence>
<dbReference type="GO" id="GO:0030479">
    <property type="term" value="C:actin cortical patch"/>
    <property type="evidence" value="ECO:0007669"/>
    <property type="project" value="TreeGrafter"/>
</dbReference>
<proteinExistence type="predicted"/>
<dbReference type="GO" id="GO:0097320">
    <property type="term" value="P:plasma membrane tubulation"/>
    <property type="evidence" value="ECO:0007669"/>
    <property type="project" value="TreeGrafter"/>
</dbReference>
<dbReference type="EMBL" id="LN483142">
    <property type="protein sequence ID" value="CED83192.1"/>
    <property type="molecule type" value="Genomic_DNA"/>
</dbReference>
<name>A0A0F7SM95_PHARH</name>
<dbReference type="Gene3D" id="1.20.1270.60">
    <property type="entry name" value="Arfaptin homology (AH) domain/BAR domain"/>
    <property type="match status" value="1"/>
</dbReference>
<accession>A0A0F7SM95</accession>
<dbReference type="InterPro" id="IPR027267">
    <property type="entry name" value="AH/BAR_dom_sf"/>
</dbReference>
<evidence type="ECO:0000256" key="2">
    <source>
        <dbReference type="ARBA" id="ARBA00022490"/>
    </source>
</evidence>
<dbReference type="GO" id="GO:1990528">
    <property type="term" value="C:Rvs161p-Rvs167p complex"/>
    <property type="evidence" value="ECO:0007669"/>
    <property type="project" value="TreeGrafter"/>
</dbReference>
<organism evidence="5">
    <name type="scientific">Phaffia rhodozyma</name>
    <name type="common">Yeast</name>
    <name type="synonym">Xanthophyllomyces dendrorhous</name>
    <dbReference type="NCBI Taxonomy" id="264483"/>
    <lineage>
        <taxon>Eukaryota</taxon>
        <taxon>Fungi</taxon>
        <taxon>Dikarya</taxon>
        <taxon>Basidiomycota</taxon>
        <taxon>Agaricomycotina</taxon>
        <taxon>Tremellomycetes</taxon>
        <taxon>Cystofilobasidiales</taxon>
        <taxon>Mrakiaceae</taxon>
        <taxon>Phaffia</taxon>
    </lineage>
</organism>
<dbReference type="GO" id="GO:0008289">
    <property type="term" value="F:lipid binding"/>
    <property type="evidence" value="ECO:0007669"/>
    <property type="project" value="TreeGrafter"/>
</dbReference>
<dbReference type="Pfam" id="PF03114">
    <property type="entry name" value="BAR"/>
    <property type="match status" value="1"/>
</dbReference>
<dbReference type="GO" id="GO:0051666">
    <property type="term" value="P:actin cortical patch localization"/>
    <property type="evidence" value="ECO:0007669"/>
    <property type="project" value="InterPro"/>
</dbReference>